<dbReference type="SUPFAM" id="SSF53448">
    <property type="entry name" value="Nucleotide-diphospho-sugar transferases"/>
    <property type="match status" value="1"/>
</dbReference>
<dbReference type="Proteomes" id="UP000595663">
    <property type="component" value="Chromosome"/>
</dbReference>
<dbReference type="PANTHER" id="PTHR43179:SF7">
    <property type="entry name" value="RHAMNOSYLTRANSFERASE WBBL"/>
    <property type="match status" value="1"/>
</dbReference>
<name>A0A7R6SRJ5_9GAMM</name>
<gene>
    <name evidence="1" type="ORF">AMJAP_0626</name>
</gene>
<dbReference type="EMBL" id="AP014545">
    <property type="protein sequence ID" value="BBB25225.1"/>
    <property type="molecule type" value="Genomic_DNA"/>
</dbReference>
<organism evidence="1 2">
    <name type="scientific">Amphritea japonica ATCC BAA-1530</name>
    <dbReference type="NCBI Taxonomy" id="1278309"/>
    <lineage>
        <taxon>Bacteria</taxon>
        <taxon>Pseudomonadati</taxon>
        <taxon>Pseudomonadota</taxon>
        <taxon>Gammaproteobacteria</taxon>
        <taxon>Oceanospirillales</taxon>
        <taxon>Oceanospirillaceae</taxon>
        <taxon>Amphritea</taxon>
    </lineage>
</organism>
<dbReference type="Pfam" id="PF13641">
    <property type="entry name" value="Glyco_tranf_2_3"/>
    <property type="match status" value="1"/>
</dbReference>
<accession>A0A7R6SRJ5</accession>
<dbReference type="GO" id="GO:0016740">
    <property type="term" value="F:transferase activity"/>
    <property type="evidence" value="ECO:0007669"/>
    <property type="project" value="UniProtKB-KW"/>
</dbReference>
<dbReference type="KEGG" id="ajp:AMJAP_0626"/>
<dbReference type="AlphaFoldDB" id="A0A7R6SRJ5"/>
<dbReference type="PANTHER" id="PTHR43179">
    <property type="entry name" value="RHAMNOSYLTRANSFERASE WBBL"/>
    <property type="match status" value="1"/>
</dbReference>
<evidence type="ECO:0000313" key="2">
    <source>
        <dbReference type="Proteomes" id="UP000595663"/>
    </source>
</evidence>
<proteinExistence type="predicted"/>
<evidence type="ECO:0000313" key="1">
    <source>
        <dbReference type="EMBL" id="BBB25225.1"/>
    </source>
</evidence>
<dbReference type="InterPro" id="IPR029044">
    <property type="entry name" value="Nucleotide-diphossugar_trans"/>
</dbReference>
<keyword evidence="2" id="KW-1185">Reference proteome</keyword>
<reference evidence="1 2" key="1">
    <citation type="journal article" date="2008" name="Int. J. Syst. Evol. Microbiol.">
        <title>Amphritea japonica sp. nov. and Amphritea balenae sp. nov., isolated from the sediment adjacent to sperm whale carcasses off Kagoshima, Japan.</title>
        <authorList>
            <person name="Miyazaki M."/>
            <person name="Nogi Y."/>
            <person name="Fujiwara Y."/>
            <person name="Kawato M."/>
            <person name="Nagahama T."/>
            <person name="Kubokawa K."/>
            <person name="Horikoshi K."/>
        </authorList>
    </citation>
    <scope>NUCLEOTIDE SEQUENCE [LARGE SCALE GENOMIC DNA]</scope>
    <source>
        <strain evidence="1 2">ATCC BAA-1530</strain>
    </source>
</reference>
<dbReference type="Gene3D" id="3.90.550.10">
    <property type="entry name" value="Spore Coat Polysaccharide Biosynthesis Protein SpsA, Chain A"/>
    <property type="match status" value="1"/>
</dbReference>
<protein>
    <submittedName>
        <fullName evidence="1">Glycosyl transferase</fullName>
    </submittedName>
</protein>
<keyword evidence="1" id="KW-0808">Transferase</keyword>
<sequence>MIMNHMYISIVSHGNDDDIIDNFNLKEINSLSNVTVIIRDNLSSQRLSEYCSTHGFEYNSSDLCLGFGSNNNINFKVSRDLGMSHNDWFVVCNPDLNISESMINNLLSRVNSQSGKIYSINLFFDKEFSVMEYSLRKFPTFLSFFNVLKGRSFTDSYEKAELQDGSIVDWAAGSFLVFNADLYENLGGFDEKYFMYFEDVDICYRAKKIFFQDVVYLRNVVAIHQGGYKNRNIFSQHFRWYFISLFRFLFKSTFGLMK</sequence>